<dbReference type="EMBL" id="JABFAC010000007">
    <property type="protein sequence ID" value="MBA0619457.1"/>
    <property type="molecule type" value="Genomic_DNA"/>
</dbReference>
<dbReference type="PANTHER" id="PTHR33463">
    <property type="entry name" value="NB-ARC DOMAIN-CONTAINING PROTEIN-RELATED"/>
    <property type="match status" value="1"/>
</dbReference>
<sequence>LAFPKLENLTISHLRNVKRIWYKQLHSKLFSNLKVLKVEHCDALLNIFPPLFLGDFQRLEKLIVTDCASLEEVFQLQVRVLDIVEACIVTSELRHVKLFRLPKLKHVWNKDSKENISFKNLREVHVQECWSLKTLFPFSTAKYLQQLKSLVIDSCGVEEIISKRVEGSNKHEILFEFNQLFFLALWNLPNLVCFYPGMHKITCPMLKRLRTYSPTKIKKFGHVLSQILLIGK</sequence>
<evidence type="ECO:0000256" key="1">
    <source>
        <dbReference type="ARBA" id="ARBA00022821"/>
    </source>
</evidence>
<keyword evidence="1" id="KW-0611">Plant defense</keyword>
<dbReference type="Proteomes" id="UP000593561">
    <property type="component" value="Unassembled WGS sequence"/>
</dbReference>
<dbReference type="PANTHER" id="PTHR33463:SF209">
    <property type="entry name" value="DISEASE RESISTANCE PROTEIN RPS2-LIKE"/>
    <property type="match status" value="1"/>
</dbReference>
<dbReference type="InterPro" id="IPR050905">
    <property type="entry name" value="Plant_NBS-LRR"/>
</dbReference>
<gene>
    <name evidence="3" type="ORF">Godav_028626</name>
</gene>
<dbReference type="SUPFAM" id="SSF52047">
    <property type="entry name" value="RNI-like"/>
    <property type="match status" value="1"/>
</dbReference>
<accession>A0A7J8S022</accession>
<dbReference type="AlphaFoldDB" id="A0A7J8S022"/>
<dbReference type="Pfam" id="PF23247">
    <property type="entry name" value="LRR_RPS2"/>
    <property type="match status" value="1"/>
</dbReference>
<dbReference type="InterPro" id="IPR032675">
    <property type="entry name" value="LRR_dom_sf"/>
</dbReference>
<comment type="caution">
    <text evidence="3">The sequence shown here is derived from an EMBL/GenBank/DDBJ whole genome shotgun (WGS) entry which is preliminary data.</text>
</comment>
<feature type="non-terminal residue" evidence="3">
    <location>
        <position position="232"/>
    </location>
</feature>
<evidence type="ECO:0000259" key="2">
    <source>
        <dbReference type="Pfam" id="PF23247"/>
    </source>
</evidence>
<feature type="domain" description="Disease resistance protein At4g27190-like leucine-rich repeats" evidence="2">
    <location>
        <begin position="6"/>
        <end position="156"/>
    </location>
</feature>
<keyword evidence="4" id="KW-1185">Reference proteome</keyword>
<reference evidence="3 4" key="1">
    <citation type="journal article" date="2019" name="Genome Biol. Evol.">
        <title>Insights into the evolution of the New World diploid cottons (Gossypium, subgenus Houzingenia) based on genome sequencing.</title>
        <authorList>
            <person name="Grover C.E."/>
            <person name="Arick M.A. 2nd"/>
            <person name="Thrash A."/>
            <person name="Conover J.L."/>
            <person name="Sanders W.S."/>
            <person name="Peterson D.G."/>
            <person name="Frelichowski J.E."/>
            <person name="Scheffler J.A."/>
            <person name="Scheffler B.E."/>
            <person name="Wendel J.F."/>
        </authorList>
    </citation>
    <scope>NUCLEOTIDE SEQUENCE [LARGE SCALE GENOMIC DNA]</scope>
    <source>
        <strain evidence="3">27</strain>
        <tissue evidence="3">Leaf</tissue>
    </source>
</reference>
<dbReference type="Gene3D" id="3.80.10.10">
    <property type="entry name" value="Ribonuclease Inhibitor"/>
    <property type="match status" value="2"/>
</dbReference>
<evidence type="ECO:0000313" key="4">
    <source>
        <dbReference type="Proteomes" id="UP000593561"/>
    </source>
</evidence>
<proteinExistence type="predicted"/>
<evidence type="ECO:0000313" key="3">
    <source>
        <dbReference type="EMBL" id="MBA0619457.1"/>
    </source>
</evidence>
<dbReference type="InterPro" id="IPR057135">
    <property type="entry name" value="At4g27190-like_LRR"/>
</dbReference>
<protein>
    <recommendedName>
        <fullName evidence="2">Disease resistance protein At4g27190-like leucine-rich repeats domain-containing protein</fullName>
    </recommendedName>
</protein>
<feature type="non-terminal residue" evidence="3">
    <location>
        <position position="1"/>
    </location>
</feature>
<organism evidence="3 4">
    <name type="scientific">Gossypium davidsonii</name>
    <name type="common">Davidson's cotton</name>
    <name type="synonym">Gossypium klotzschianum subsp. davidsonii</name>
    <dbReference type="NCBI Taxonomy" id="34287"/>
    <lineage>
        <taxon>Eukaryota</taxon>
        <taxon>Viridiplantae</taxon>
        <taxon>Streptophyta</taxon>
        <taxon>Embryophyta</taxon>
        <taxon>Tracheophyta</taxon>
        <taxon>Spermatophyta</taxon>
        <taxon>Magnoliopsida</taxon>
        <taxon>eudicotyledons</taxon>
        <taxon>Gunneridae</taxon>
        <taxon>Pentapetalae</taxon>
        <taxon>rosids</taxon>
        <taxon>malvids</taxon>
        <taxon>Malvales</taxon>
        <taxon>Malvaceae</taxon>
        <taxon>Malvoideae</taxon>
        <taxon>Gossypium</taxon>
    </lineage>
</organism>
<name>A0A7J8S022_GOSDV</name>